<accession>A0A2P8H5C5</accession>
<dbReference type="AlphaFoldDB" id="A0A2P8H5C5"/>
<dbReference type="OrthoDB" id="2452769at2"/>
<keyword evidence="2" id="KW-1185">Reference proteome</keyword>
<sequence length="122" mass="14738">MLINPYESYMSIGIPRELQDLYEEMLKYCYEYGPKKEDLEEDDEASIILDDISLLNPQDKDSCIEAIRLLHYFLYEYSWHEDAAIEEKIAEIISKAKEILPVEKRQRRTMRRWIMRLDGRKE</sequence>
<comment type="caution">
    <text evidence="1">The sequence shown here is derived from an EMBL/GenBank/DDBJ whole genome shotgun (WGS) entry which is preliminary data.</text>
</comment>
<dbReference type="EMBL" id="PYAT01000002">
    <property type="protein sequence ID" value="PSL41394.1"/>
    <property type="molecule type" value="Genomic_DNA"/>
</dbReference>
<reference evidence="1 2" key="1">
    <citation type="submission" date="2018-03" db="EMBL/GenBank/DDBJ databases">
        <title>Genomic Encyclopedia of Type Strains, Phase III (KMG-III): the genomes of soil and plant-associated and newly described type strains.</title>
        <authorList>
            <person name="Whitman W."/>
        </authorList>
    </citation>
    <scope>NUCLEOTIDE SEQUENCE [LARGE SCALE GENOMIC DNA]</scope>
    <source>
        <strain evidence="1 2">CGMCC 1.12259</strain>
    </source>
</reference>
<name>A0A2P8H5C5_9BACL</name>
<evidence type="ECO:0000313" key="1">
    <source>
        <dbReference type="EMBL" id="PSL41394.1"/>
    </source>
</evidence>
<gene>
    <name evidence="1" type="ORF">B0H99_10277</name>
</gene>
<protein>
    <submittedName>
        <fullName evidence="1">Uncharacterized protein</fullName>
    </submittedName>
</protein>
<proteinExistence type="predicted"/>
<evidence type="ECO:0000313" key="2">
    <source>
        <dbReference type="Proteomes" id="UP000242682"/>
    </source>
</evidence>
<dbReference type="RefSeq" id="WP_106532092.1">
    <property type="nucleotide sequence ID" value="NZ_PYAT01000002.1"/>
</dbReference>
<organism evidence="1 2">
    <name type="scientific">Planomicrobium soli</name>
    <dbReference type="NCBI Taxonomy" id="1176648"/>
    <lineage>
        <taxon>Bacteria</taxon>
        <taxon>Bacillati</taxon>
        <taxon>Bacillota</taxon>
        <taxon>Bacilli</taxon>
        <taxon>Bacillales</taxon>
        <taxon>Caryophanaceae</taxon>
        <taxon>Planomicrobium</taxon>
    </lineage>
</organism>
<dbReference type="Proteomes" id="UP000242682">
    <property type="component" value="Unassembled WGS sequence"/>
</dbReference>